<keyword evidence="1" id="KW-0472">Membrane</keyword>
<organism evidence="2 3">
    <name type="scientific">Kwoniella dendrophila CBS 6074</name>
    <dbReference type="NCBI Taxonomy" id="1295534"/>
    <lineage>
        <taxon>Eukaryota</taxon>
        <taxon>Fungi</taxon>
        <taxon>Dikarya</taxon>
        <taxon>Basidiomycota</taxon>
        <taxon>Agaricomycotina</taxon>
        <taxon>Tremellomycetes</taxon>
        <taxon>Tremellales</taxon>
        <taxon>Cryptococcaceae</taxon>
        <taxon>Kwoniella</taxon>
    </lineage>
</organism>
<dbReference type="GO" id="GO:0005886">
    <property type="term" value="C:plasma membrane"/>
    <property type="evidence" value="ECO:0007669"/>
    <property type="project" value="InterPro"/>
</dbReference>
<proteinExistence type="predicted"/>
<dbReference type="InterPro" id="IPR051380">
    <property type="entry name" value="pH-response_reg_palI/RIM9"/>
</dbReference>
<dbReference type="GeneID" id="91095941"/>
<name>A0AAX4JZQ7_9TREE</name>
<sequence length="203" mass="22721">MFRARDCLEGHILLGLILSLISWICLILTSFSTPYIKSIYYLTLPESNDQIKFGNFGYCSTFDGCIGPKVGYDYSEGNNGEIIEWLTEPLIMFPFAGILMLSAWITLILSLLKVGKFMWNPIYFRTTALLGSLFAILSEIFALILFVLARQKFKDNGIRATYGASLWLGLIGAITAFLSAAIGGPAYQGKFMYRANRQQAYNV</sequence>
<dbReference type="PANTHER" id="PTHR28013:SF4">
    <property type="entry name" value="MARVEL DOMAIN-CONTAINING PROTEIN"/>
    <property type="match status" value="1"/>
</dbReference>
<feature type="transmembrane region" description="Helical" evidence="1">
    <location>
        <begin position="124"/>
        <end position="146"/>
    </location>
</feature>
<protein>
    <submittedName>
        <fullName evidence="2">Uncharacterized protein</fullName>
    </submittedName>
</protein>
<dbReference type="RefSeq" id="XP_066077101.1">
    <property type="nucleotide sequence ID" value="XM_066221004.1"/>
</dbReference>
<keyword evidence="1" id="KW-0812">Transmembrane</keyword>
<accession>A0AAX4JZQ7</accession>
<feature type="transmembrane region" description="Helical" evidence="1">
    <location>
        <begin position="12"/>
        <end position="36"/>
    </location>
</feature>
<evidence type="ECO:0000256" key="1">
    <source>
        <dbReference type="SAM" id="Phobius"/>
    </source>
</evidence>
<feature type="transmembrane region" description="Helical" evidence="1">
    <location>
        <begin position="91"/>
        <end position="112"/>
    </location>
</feature>
<evidence type="ECO:0000313" key="3">
    <source>
        <dbReference type="Proteomes" id="UP001355207"/>
    </source>
</evidence>
<dbReference type="AlphaFoldDB" id="A0AAX4JZQ7"/>
<keyword evidence="1" id="KW-1133">Transmembrane helix</keyword>
<gene>
    <name evidence="2" type="ORF">L201_005271</name>
</gene>
<reference evidence="2 3" key="1">
    <citation type="submission" date="2024-01" db="EMBL/GenBank/DDBJ databases">
        <title>Comparative genomics of Cryptococcus and Kwoniella reveals pathogenesis evolution and contrasting modes of karyotype evolution via chromosome fusion or intercentromeric recombination.</title>
        <authorList>
            <person name="Coelho M.A."/>
            <person name="David-Palma M."/>
            <person name="Shea T."/>
            <person name="Bowers K."/>
            <person name="McGinley-Smith S."/>
            <person name="Mohammad A.W."/>
            <person name="Gnirke A."/>
            <person name="Yurkov A.M."/>
            <person name="Nowrousian M."/>
            <person name="Sun S."/>
            <person name="Cuomo C.A."/>
            <person name="Heitman J."/>
        </authorList>
    </citation>
    <scope>NUCLEOTIDE SEQUENCE [LARGE SCALE GENOMIC DNA]</scope>
    <source>
        <strain evidence="2 3">CBS 6074</strain>
    </source>
</reference>
<dbReference type="Proteomes" id="UP001355207">
    <property type="component" value="Chromosome 7"/>
</dbReference>
<evidence type="ECO:0000313" key="2">
    <source>
        <dbReference type="EMBL" id="WWC90338.1"/>
    </source>
</evidence>
<dbReference type="EMBL" id="CP144104">
    <property type="protein sequence ID" value="WWC90338.1"/>
    <property type="molecule type" value="Genomic_DNA"/>
</dbReference>
<dbReference type="Pfam" id="PF06687">
    <property type="entry name" value="SUR7"/>
    <property type="match status" value="1"/>
</dbReference>
<keyword evidence="3" id="KW-1185">Reference proteome</keyword>
<dbReference type="GO" id="GO:0035838">
    <property type="term" value="C:growing cell tip"/>
    <property type="evidence" value="ECO:0007669"/>
    <property type="project" value="TreeGrafter"/>
</dbReference>
<feature type="transmembrane region" description="Helical" evidence="1">
    <location>
        <begin position="166"/>
        <end position="187"/>
    </location>
</feature>
<dbReference type="PANTHER" id="PTHR28013">
    <property type="entry name" value="PROTEIN DCV1-RELATED"/>
    <property type="match status" value="1"/>
</dbReference>
<dbReference type="InterPro" id="IPR009571">
    <property type="entry name" value="SUR7/Rim9-like_fungi"/>
</dbReference>
<dbReference type="GO" id="GO:0032153">
    <property type="term" value="C:cell division site"/>
    <property type="evidence" value="ECO:0007669"/>
    <property type="project" value="TreeGrafter"/>
</dbReference>